<dbReference type="SUPFAM" id="SSF53335">
    <property type="entry name" value="S-adenosyl-L-methionine-dependent methyltransferases"/>
    <property type="match status" value="1"/>
</dbReference>
<dbReference type="RefSeq" id="WP_145073814.1">
    <property type="nucleotide sequence ID" value="NZ_CP036425.1"/>
</dbReference>
<organism evidence="1 2">
    <name type="scientific">Poriferisphaera corsica</name>
    <dbReference type="NCBI Taxonomy" id="2528020"/>
    <lineage>
        <taxon>Bacteria</taxon>
        <taxon>Pseudomonadati</taxon>
        <taxon>Planctomycetota</taxon>
        <taxon>Phycisphaerae</taxon>
        <taxon>Phycisphaerales</taxon>
        <taxon>Phycisphaeraceae</taxon>
        <taxon>Poriferisphaera</taxon>
    </lineage>
</organism>
<proteinExistence type="predicted"/>
<evidence type="ECO:0000313" key="1">
    <source>
        <dbReference type="EMBL" id="QDU32363.1"/>
    </source>
</evidence>
<reference evidence="1 2" key="1">
    <citation type="submission" date="2019-02" db="EMBL/GenBank/DDBJ databases">
        <title>Deep-cultivation of Planctomycetes and their phenomic and genomic characterization uncovers novel biology.</title>
        <authorList>
            <person name="Wiegand S."/>
            <person name="Jogler M."/>
            <person name="Boedeker C."/>
            <person name="Pinto D."/>
            <person name="Vollmers J."/>
            <person name="Rivas-Marin E."/>
            <person name="Kohn T."/>
            <person name="Peeters S.H."/>
            <person name="Heuer A."/>
            <person name="Rast P."/>
            <person name="Oberbeckmann S."/>
            <person name="Bunk B."/>
            <person name="Jeske O."/>
            <person name="Meyerdierks A."/>
            <person name="Storesund J.E."/>
            <person name="Kallscheuer N."/>
            <person name="Luecker S."/>
            <person name="Lage O.M."/>
            <person name="Pohl T."/>
            <person name="Merkel B.J."/>
            <person name="Hornburger P."/>
            <person name="Mueller R.-W."/>
            <person name="Bruemmer F."/>
            <person name="Labrenz M."/>
            <person name="Spormann A.M."/>
            <person name="Op den Camp H."/>
            <person name="Overmann J."/>
            <person name="Amann R."/>
            <person name="Jetten M.S.M."/>
            <person name="Mascher T."/>
            <person name="Medema M.H."/>
            <person name="Devos D.P."/>
            <person name="Kaster A.-K."/>
            <person name="Ovreas L."/>
            <person name="Rohde M."/>
            <person name="Galperin M.Y."/>
            <person name="Jogler C."/>
        </authorList>
    </citation>
    <scope>NUCLEOTIDE SEQUENCE [LARGE SCALE GENOMIC DNA]</scope>
    <source>
        <strain evidence="1 2">KS4</strain>
    </source>
</reference>
<dbReference type="Pfam" id="PF13489">
    <property type="entry name" value="Methyltransf_23"/>
    <property type="match status" value="1"/>
</dbReference>
<evidence type="ECO:0000313" key="2">
    <source>
        <dbReference type="Proteomes" id="UP000317369"/>
    </source>
</evidence>
<protein>
    <recommendedName>
        <fullName evidence="3">Class I SAM-dependent methyltransferase</fullName>
    </recommendedName>
</protein>
<dbReference type="Gene3D" id="3.40.50.150">
    <property type="entry name" value="Vaccinia Virus protein VP39"/>
    <property type="match status" value="1"/>
</dbReference>
<accession>A0A517YQ59</accession>
<gene>
    <name evidence="1" type="ORF">KS4_03950</name>
</gene>
<name>A0A517YQ59_9BACT</name>
<sequence>MGSLRAAYYRLTDRLYWKAVRLLYPELLNSQYGYADELKRILGEGKVKRWIDLGCGHAFFSPFVAEKNEYRLDLEDVHVVGIDLDADSIGRHEGLNEKVVCDITERLPMGDGGVDLVTLNMVVEHVKDPVGLMREVERVLSEDGEVLIHTPNKWGYTTLGARLLPEVMIAWAAGVLLGRKGEDVYETHYLMNREKDLRKVAEAAGLELAKVEMVNSSGHLAVLPPLMLVELLWLRLIGKVEGLRGMRPCMIARLKKGQACTVKGKSERVAA</sequence>
<dbReference type="AlphaFoldDB" id="A0A517YQ59"/>
<evidence type="ECO:0008006" key="3">
    <source>
        <dbReference type="Google" id="ProtNLM"/>
    </source>
</evidence>
<dbReference type="Proteomes" id="UP000317369">
    <property type="component" value="Chromosome"/>
</dbReference>
<dbReference type="CDD" id="cd02440">
    <property type="entry name" value="AdoMet_MTases"/>
    <property type="match status" value="1"/>
</dbReference>
<dbReference type="EMBL" id="CP036425">
    <property type="protein sequence ID" value="QDU32363.1"/>
    <property type="molecule type" value="Genomic_DNA"/>
</dbReference>
<keyword evidence="2" id="KW-1185">Reference proteome</keyword>
<dbReference type="KEGG" id="pcor:KS4_03950"/>
<dbReference type="OrthoDB" id="282790at2"/>
<dbReference type="InterPro" id="IPR029063">
    <property type="entry name" value="SAM-dependent_MTases_sf"/>
</dbReference>